<name>A0ABP9IXS0_9ACTN</name>
<accession>A0ABP9IXS0</accession>
<dbReference type="Gene3D" id="1.10.10.2840">
    <property type="entry name" value="PucR C-terminal helix-turn-helix domain"/>
    <property type="match status" value="1"/>
</dbReference>
<proteinExistence type="inferred from homology"/>
<dbReference type="Pfam" id="PF13556">
    <property type="entry name" value="HTH_30"/>
    <property type="match status" value="1"/>
</dbReference>
<evidence type="ECO:0000256" key="1">
    <source>
        <dbReference type="ARBA" id="ARBA00006754"/>
    </source>
</evidence>
<dbReference type="InterPro" id="IPR029016">
    <property type="entry name" value="GAF-like_dom_sf"/>
</dbReference>
<dbReference type="InterPro" id="IPR041522">
    <property type="entry name" value="CdaR_GGDEF"/>
</dbReference>
<feature type="region of interest" description="Disordered" evidence="2">
    <location>
        <begin position="114"/>
        <end position="169"/>
    </location>
</feature>
<dbReference type="InterPro" id="IPR042070">
    <property type="entry name" value="PucR_C-HTH_sf"/>
</dbReference>
<sequence length="673" mass="71510">MSQEPTRDASSAVLELLAAGASGDRLTSLVDEARVRGVDAAELAELERAARLGLSISSRWERHRQRESGLSTLLEAARDLGAVHQPESTLVQAIARRARLLLGLDMAYVCFPEEDDAGRRDPSAHGGGDPSKRVSRAPAGSRIGALTDQAPSTGARDEDARAGEPATARVRVHASDGRIAGLDVGLTLPACEGPGSMAMTDPVPFWTPDYLADERIERSAAVDEVIGAEGLRTVMAVPLNRQTRPFGVLHIAARTVRHFTADEVALMSAYGELAGATLERARLLDRAAALRESGDAHAKMLQLVLGGGDLNEVAEETSKLLDGAVRICGSDGVVLATAGEVPEVEWEHAAAGALDAHGACHPVPLDEDGMWAAPVCTGTVDLGTVLVHPNRPLTDHAVQLLGFATQAMAVLMLLENSRAAIAEGQVRDDLLDELLTHPDLSPKKIRTRARRLGVELDGPHVVVVARPEEETPARASVWAASYAYRKSGLKSIRHGTAVFLLPGTDPGAAARALSGELTPLLGHPVTVAASGPVADPAGVRHSYQEAVRCLEAMTALGAVGRAGSAGELGFLGLLLSDTHDAEKYIQSVLGPLLAYDEQRLSELTHTLEAFFEAGASPTYAARRLHVHPNTVARRLERISELVGPDWQQPGRALEVQLALRLLRIRNHLVSREP</sequence>
<protein>
    <submittedName>
        <fullName evidence="4">Helix-turn-helix domain-containing protein</fullName>
    </submittedName>
</protein>
<dbReference type="InterPro" id="IPR025736">
    <property type="entry name" value="PucR_C-HTH_dom"/>
</dbReference>
<comment type="similarity">
    <text evidence="1">Belongs to the CdaR family.</text>
</comment>
<evidence type="ECO:0000259" key="3">
    <source>
        <dbReference type="SMART" id="SM00065"/>
    </source>
</evidence>
<evidence type="ECO:0000313" key="4">
    <source>
        <dbReference type="EMBL" id="GAA5014066.1"/>
    </source>
</evidence>
<keyword evidence="5" id="KW-1185">Reference proteome</keyword>
<feature type="domain" description="GAF" evidence="3">
    <location>
        <begin position="86"/>
        <end position="288"/>
    </location>
</feature>
<dbReference type="SMART" id="SM00065">
    <property type="entry name" value="GAF"/>
    <property type="match status" value="1"/>
</dbReference>
<organism evidence="4 5">
    <name type="scientific">Streptomyces siamensis</name>
    <dbReference type="NCBI Taxonomy" id="1274986"/>
    <lineage>
        <taxon>Bacteria</taxon>
        <taxon>Bacillati</taxon>
        <taxon>Actinomycetota</taxon>
        <taxon>Actinomycetes</taxon>
        <taxon>Kitasatosporales</taxon>
        <taxon>Streptomycetaceae</taxon>
        <taxon>Streptomyces</taxon>
    </lineage>
</organism>
<dbReference type="EMBL" id="BAABKB010000012">
    <property type="protein sequence ID" value="GAA5014066.1"/>
    <property type="molecule type" value="Genomic_DNA"/>
</dbReference>
<dbReference type="PANTHER" id="PTHR33744">
    <property type="entry name" value="CARBOHYDRATE DIACID REGULATOR"/>
    <property type="match status" value="1"/>
</dbReference>
<dbReference type="InterPro" id="IPR051448">
    <property type="entry name" value="CdaR-like_regulators"/>
</dbReference>
<evidence type="ECO:0000256" key="2">
    <source>
        <dbReference type="SAM" id="MobiDB-lite"/>
    </source>
</evidence>
<evidence type="ECO:0000313" key="5">
    <source>
        <dbReference type="Proteomes" id="UP001501759"/>
    </source>
</evidence>
<dbReference type="InterPro" id="IPR003018">
    <property type="entry name" value="GAF"/>
</dbReference>
<dbReference type="Pfam" id="PF13185">
    <property type="entry name" value="GAF_2"/>
    <property type="match status" value="1"/>
</dbReference>
<dbReference type="SUPFAM" id="SSF55781">
    <property type="entry name" value="GAF domain-like"/>
    <property type="match status" value="1"/>
</dbReference>
<dbReference type="Proteomes" id="UP001501759">
    <property type="component" value="Unassembled WGS sequence"/>
</dbReference>
<comment type="caution">
    <text evidence="4">The sequence shown here is derived from an EMBL/GenBank/DDBJ whole genome shotgun (WGS) entry which is preliminary data.</text>
</comment>
<reference evidence="5" key="1">
    <citation type="journal article" date="2019" name="Int. J. Syst. Evol. Microbiol.">
        <title>The Global Catalogue of Microorganisms (GCM) 10K type strain sequencing project: providing services to taxonomists for standard genome sequencing and annotation.</title>
        <authorList>
            <consortium name="The Broad Institute Genomics Platform"/>
            <consortium name="The Broad Institute Genome Sequencing Center for Infectious Disease"/>
            <person name="Wu L."/>
            <person name="Ma J."/>
        </authorList>
    </citation>
    <scope>NUCLEOTIDE SEQUENCE [LARGE SCALE GENOMIC DNA]</scope>
    <source>
        <strain evidence="5">JCM 18409</strain>
    </source>
</reference>
<gene>
    <name evidence="4" type="ORF">GCM10023335_37380</name>
</gene>
<dbReference type="Pfam" id="PF17853">
    <property type="entry name" value="GGDEF_2"/>
    <property type="match status" value="1"/>
</dbReference>
<dbReference type="RefSeq" id="WP_345649910.1">
    <property type="nucleotide sequence ID" value="NZ_BAABKB010000012.1"/>
</dbReference>
<dbReference type="Gene3D" id="3.30.450.40">
    <property type="match status" value="1"/>
</dbReference>
<dbReference type="PANTHER" id="PTHR33744:SF1">
    <property type="entry name" value="DNA-BINDING TRANSCRIPTIONAL ACTIVATOR ADER"/>
    <property type="match status" value="1"/>
</dbReference>